<keyword evidence="3 7" id="KW-0812">Transmembrane</keyword>
<keyword evidence="2" id="KW-0813">Transport</keyword>
<evidence type="ECO:0000256" key="5">
    <source>
        <dbReference type="ARBA" id="ARBA00023136"/>
    </source>
</evidence>
<feature type="compositionally biased region" description="Pro residues" evidence="6">
    <location>
        <begin position="44"/>
        <end position="56"/>
    </location>
</feature>
<dbReference type="SUPFAM" id="SSF103473">
    <property type="entry name" value="MFS general substrate transporter"/>
    <property type="match status" value="1"/>
</dbReference>
<feature type="transmembrane region" description="Helical" evidence="7">
    <location>
        <begin position="187"/>
        <end position="207"/>
    </location>
</feature>
<evidence type="ECO:0000256" key="2">
    <source>
        <dbReference type="ARBA" id="ARBA00022448"/>
    </source>
</evidence>
<dbReference type="InterPro" id="IPR001958">
    <property type="entry name" value="Tet-R_TetA/multi-R_MdtG-like"/>
</dbReference>
<keyword evidence="5 7" id="KW-0472">Membrane</keyword>
<feature type="transmembrane region" description="Helical" evidence="7">
    <location>
        <begin position="219"/>
        <end position="237"/>
    </location>
</feature>
<feature type="transmembrane region" description="Helical" evidence="7">
    <location>
        <begin position="509"/>
        <end position="528"/>
    </location>
</feature>
<sequence length="680" mass="74007">MNLIPPKYLPHPSCDKAREQPTKSPALIPNTACTKRKSIYIDQSPPPPPMPMPPKPSSVEQARQRPSIYQRQSSTLHYHTFPTAPPRNPGPQRTESSRSAPGNGMKQNGNTVTPRQTEEATRPHSGHSRSGSRGSDGHHHETPLPKRQLAILAVIALAEQTALNSISPYLPEMAASFPEVDEGSVGLYVGLIASAFALAQFTTNFAWGWLSDHIGRKPVVLTGTFLTACCFVAFGFSRTLWQAMLAQALMGLVNGNQGVISTCLGEITDRSNQSRAFTYLPVIYGLGGITGPIVGGLLVMRHDPLHPDRPNPYPYLLPNLFSAGVLIIDLTVTSIFLRESLEGAETLPPLGKRMGNLFAWIWQFTSSHRPTYLRRAKKLARESPHYRHSNGHPTEESSLLSHSDVSDVSDDEVSDTPQLFPDAHPGEHLSTREVLNRDTVLLLLTFLIFQLSNISYNSLYPIFAQAPPPTGRDLKPEEIGISLSFAGVVTILFQVGVFGRLREKIGNRITYRASLAAFVVAFLLMPWVGYKNGSHVGNGPQTTQGKVWLWFELGLVLIVKTVAAVGGLTSALLLITNSAPSHHVLGTLNGLAQTLSAAGRAVGPFISGALFSFATHVKPKGEALAFGVFGGVAFLGFLMTLGIKGVELESEDYHEQSGDEEDGEETENDHDSEHGDVRHR</sequence>
<feature type="transmembrane region" description="Helical" evidence="7">
    <location>
        <begin position="479"/>
        <end position="497"/>
    </location>
</feature>
<keyword evidence="4 7" id="KW-1133">Transmembrane helix</keyword>
<proteinExistence type="predicted"/>
<evidence type="ECO:0000256" key="7">
    <source>
        <dbReference type="SAM" id="Phobius"/>
    </source>
</evidence>
<gene>
    <name evidence="9" type="ORF">D0866_03093</name>
</gene>
<evidence type="ECO:0000256" key="3">
    <source>
        <dbReference type="ARBA" id="ARBA00022692"/>
    </source>
</evidence>
<dbReference type="Pfam" id="PF07690">
    <property type="entry name" value="MFS_1"/>
    <property type="match status" value="1"/>
</dbReference>
<feature type="domain" description="Major facilitator superfamily (MFS) profile" evidence="8">
    <location>
        <begin position="148"/>
        <end position="648"/>
    </location>
</feature>
<dbReference type="VEuPathDB" id="FungiDB:BTJ68_13735"/>
<evidence type="ECO:0000256" key="1">
    <source>
        <dbReference type="ARBA" id="ARBA00004141"/>
    </source>
</evidence>
<dbReference type="Gene3D" id="1.20.1250.20">
    <property type="entry name" value="MFS general substrate transporter like domains"/>
    <property type="match status" value="1"/>
</dbReference>
<feature type="transmembrane region" description="Helical" evidence="7">
    <location>
        <begin position="320"/>
        <end position="337"/>
    </location>
</feature>
<feature type="compositionally biased region" description="Polar residues" evidence="6">
    <location>
        <begin position="67"/>
        <end position="77"/>
    </location>
</feature>
<feature type="transmembrane region" description="Helical" evidence="7">
    <location>
        <begin position="548"/>
        <end position="576"/>
    </location>
</feature>
<feature type="transmembrane region" description="Helical" evidence="7">
    <location>
        <begin position="623"/>
        <end position="643"/>
    </location>
</feature>
<feature type="region of interest" description="Disordered" evidence="6">
    <location>
        <begin position="383"/>
        <end position="425"/>
    </location>
</feature>
<dbReference type="PRINTS" id="PR01035">
    <property type="entry name" value="TCRTETA"/>
</dbReference>
<comment type="subcellular location">
    <subcellularLocation>
        <location evidence="1">Membrane</location>
        <topology evidence="1">Multi-pass membrane protein</topology>
    </subcellularLocation>
</comment>
<name>A0A3M7BE26_HORWE</name>
<feature type="transmembrane region" description="Helical" evidence="7">
    <location>
        <begin position="276"/>
        <end position="300"/>
    </location>
</feature>
<dbReference type="InterPro" id="IPR011701">
    <property type="entry name" value="MFS"/>
</dbReference>
<dbReference type="EMBL" id="QWIM01000218">
    <property type="protein sequence ID" value="RMY37700.1"/>
    <property type="molecule type" value="Genomic_DNA"/>
</dbReference>
<evidence type="ECO:0000259" key="8">
    <source>
        <dbReference type="PROSITE" id="PS50850"/>
    </source>
</evidence>
<feature type="region of interest" description="Disordered" evidence="6">
    <location>
        <begin position="1"/>
        <end position="142"/>
    </location>
</feature>
<evidence type="ECO:0000256" key="6">
    <source>
        <dbReference type="SAM" id="MobiDB-lite"/>
    </source>
</evidence>
<organism evidence="9 10">
    <name type="scientific">Hortaea werneckii</name>
    <name type="common">Black yeast</name>
    <name type="synonym">Cladosporium werneckii</name>
    <dbReference type="NCBI Taxonomy" id="91943"/>
    <lineage>
        <taxon>Eukaryota</taxon>
        <taxon>Fungi</taxon>
        <taxon>Dikarya</taxon>
        <taxon>Ascomycota</taxon>
        <taxon>Pezizomycotina</taxon>
        <taxon>Dothideomycetes</taxon>
        <taxon>Dothideomycetidae</taxon>
        <taxon>Mycosphaerellales</taxon>
        <taxon>Teratosphaeriaceae</taxon>
        <taxon>Hortaea</taxon>
    </lineage>
</organism>
<dbReference type="InterPro" id="IPR036259">
    <property type="entry name" value="MFS_trans_sf"/>
</dbReference>
<dbReference type="AlphaFoldDB" id="A0A3M7BE26"/>
<dbReference type="PANTHER" id="PTHR23504:SF39">
    <property type="entry name" value="TRANSPORTER, PUTATIVE (AFU_ORTHOLOGUE AFUA_6G03860)-RELATED"/>
    <property type="match status" value="1"/>
</dbReference>
<feature type="compositionally biased region" description="Acidic residues" evidence="6">
    <location>
        <begin position="658"/>
        <end position="668"/>
    </location>
</feature>
<dbReference type="GO" id="GO:0022857">
    <property type="term" value="F:transmembrane transporter activity"/>
    <property type="evidence" value="ECO:0007669"/>
    <property type="project" value="InterPro"/>
</dbReference>
<feature type="transmembrane region" description="Helical" evidence="7">
    <location>
        <begin position="440"/>
        <end position="459"/>
    </location>
</feature>
<feature type="region of interest" description="Disordered" evidence="6">
    <location>
        <begin position="650"/>
        <end position="680"/>
    </location>
</feature>
<feature type="compositionally biased region" description="Polar residues" evidence="6">
    <location>
        <begin position="91"/>
        <end position="115"/>
    </location>
</feature>
<feature type="compositionally biased region" description="Basic and acidic residues" evidence="6">
    <location>
        <begin position="669"/>
        <end position="680"/>
    </location>
</feature>
<dbReference type="PANTHER" id="PTHR23504">
    <property type="entry name" value="MAJOR FACILITATOR SUPERFAMILY DOMAIN-CONTAINING PROTEIN 10"/>
    <property type="match status" value="1"/>
</dbReference>
<dbReference type="PROSITE" id="PS50850">
    <property type="entry name" value="MFS"/>
    <property type="match status" value="1"/>
</dbReference>
<evidence type="ECO:0000313" key="10">
    <source>
        <dbReference type="Proteomes" id="UP000276864"/>
    </source>
</evidence>
<dbReference type="InterPro" id="IPR020846">
    <property type="entry name" value="MFS_dom"/>
</dbReference>
<evidence type="ECO:0000313" key="9">
    <source>
        <dbReference type="EMBL" id="RMY37700.1"/>
    </source>
</evidence>
<protein>
    <recommendedName>
        <fullName evidence="8">Major facilitator superfamily (MFS) profile domain-containing protein</fullName>
    </recommendedName>
</protein>
<accession>A0A3M7BE26</accession>
<reference evidence="9 10" key="1">
    <citation type="journal article" date="2018" name="BMC Genomics">
        <title>Genomic evidence for intraspecific hybridization in a clonal and extremely halotolerant yeast.</title>
        <authorList>
            <person name="Gostincar C."/>
            <person name="Stajich J.E."/>
            <person name="Zupancic J."/>
            <person name="Zalar P."/>
            <person name="Gunde-Cimerman N."/>
        </authorList>
    </citation>
    <scope>NUCLEOTIDE SEQUENCE [LARGE SCALE GENOMIC DNA]</scope>
    <source>
        <strain evidence="9 10">EXF-6651</strain>
    </source>
</reference>
<comment type="caution">
    <text evidence="9">The sequence shown here is derived from an EMBL/GenBank/DDBJ whole genome shotgun (WGS) entry which is preliminary data.</text>
</comment>
<evidence type="ECO:0000256" key="4">
    <source>
        <dbReference type="ARBA" id="ARBA00022989"/>
    </source>
</evidence>
<dbReference type="GO" id="GO:0016020">
    <property type="term" value="C:membrane"/>
    <property type="evidence" value="ECO:0007669"/>
    <property type="project" value="UniProtKB-SubCell"/>
</dbReference>
<dbReference type="CDD" id="cd17330">
    <property type="entry name" value="MFS_SLC46_TetA_like"/>
    <property type="match status" value="1"/>
</dbReference>
<dbReference type="Proteomes" id="UP000276864">
    <property type="component" value="Unassembled WGS sequence"/>
</dbReference>